<evidence type="ECO:0000256" key="2">
    <source>
        <dbReference type="ARBA" id="ARBA00023125"/>
    </source>
</evidence>
<keyword evidence="3" id="KW-0804">Transcription</keyword>
<dbReference type="GO" id="GO:0000976">
    <property type="term" value="F:transcription cis-regulatory region binding"/>
    <property type="evidence" value="ECO:0007669"/>
    <property type="project" value="TreeGrafter"/>
</dbReference>
<evidence type="ECO:0000313" key="7">
    <source>
        <dbReference type="Proteomes" id="UP000183810"/>
    </source>
</evidence>
<dbReference type="KEGG" id="nsl:BOX37_00405"/>
<feature type="domain" description="HTH tetR-type" evidence="5">
    <location>
        <begin position="25"/>
        <end position="85"/>
    </location>
</feature>
<dbReference type="InterPro" id="IPR001647">
    <property type="entry name" value="HTH_TetR"/>
</dbReference>
<keyword evidence="2 4" id="KW-0238">DNA-binding</keyword>
<keyword evidence="7" id="KW-1185">Reference proteome</keyword>
<dbReference type="PANTHER" id="PTHR30055:SF238">
    <property type="entry name" value="MYCOFACTOCIN BIOSYNTHESIS TRANSCRIPTIONAL REGULATOR MFTR-RELATED"/>
    <property type="match status" value="1"/>
</dbReference>
<protein>
    <submittedName>
        <fullName evidence="6">TetR family transcriptional regulator</fullName>
    </submittedName>
</protein>
<reference evidence="6" key="1">
    <citation type="submission" date="2016-11" db="EMBL/GenBank/DDBJ databases">
        <authorList>
            <person name="Jaros S."/>
            <person name="Januszkiewicz K."/>
            <person name="Wedrychowicz H."/>
        </authorList>
    </citation>
    <scope>NUCLEOTIDE SEQUENCE [LARGE SCALE GENOMIC DNA]</scope>
    <source>
        <strain evidence="6">Y48</strain>
    </source>
</reference>
<evidence type="ECO:0000256" key="4">
    <source>
        <dbReference type="PROSITE-ProRule" id="PRU00335"/>
    </source>
</evidence>
<dbReference type="Pfam" id="PF00440">
    <property type="entry name" value="TetR_N"/>
    <property type="match status" value="1"/>
</dbReference>
<keyword evidence="1" id="KW-0805">Transcription regulation</keyword>
<feature type="DNA-binding region" description="H-T-H motif" evidence="4">
    <location>
        <begin position="48"/>
        <end position="67"/>
    </location>
</feature>
<evidence type="ECO:0000259" key="5">
    <source>
        <dbReference type="PROSITE" id="PS50977"/>
    </source>
</evidence>
<dbReference type="AlphaFoldDB" id="A0A1J0VKX6"/>
<evidence type="ECO:0000256" key="3">
    <source>
        <dbReference type="ARBA" id="ARBA00023163"/>
    </source>
</evidence>
<evidence type="ECO:0000256" key="1">
    <source>
        <dbReference type="ARBA" id="ARBA00023015"/>
    </source>
</evidence>
<dbReference type="GO" id="GO:0003700">
    <property type="term" value="F:DNA-binding transcription factor activity"/>
    <property type="evidence" value="ECO:0007669"/>
    <property type="project" value="TreeGrafter"/>
</dbReference>
<sequence length="212" mass="23164">MSDSAAIRRQLPRGRHHLTREQVVASQRERILVAMGEAMTEGGYVNTPVASVLKRAGVSRETFYELFRSKEDCFAAAFDRASQLLAERLQDSITDDVDALTRMDNILTAYFGHMIDDPASARLFLVEVYAAGPTAIKARMELQHRFVAVVATMLGAQTPEQQFACATLAAAIGAMVTGKIAADDLASLWELKDHLIALARRSGTVYGNAFAD</sequence>
<dbReference type="InterPro" id="IPR009057">
    <property type="entry name" value="Homeodomain-like_sf"/>
</dbReference>
<proteinExistence type="predicted"/>
<gene>
    <name evidence="6" type="ORF">BOX37_00405</name>
</gene>
<dbReference type="Gene3D" id="1.10.357.10">
    <property type="entry name" value="Tetracycline Repressor, domain 2"/>
    <property type="match status" value="1"/>
</dbReference>
<dbReference type="OrthoDB" id="5242485at2"/>
<accession>A0A1J0VKX6</accession>
<organism evidence="6 7">
    <name type="scientific">Nocardia mangyaensis</name>
    <dbReference type="NCBI Taxonomy" id="2213200"/>
    <lineage>
        <taxon>Bacteria</taxon>
        <taxon>Bacillati</taxon>
        <taxon>Actinomycetota</taxon>
        <taxon>Actinomycetes</taxon>
        <taxon>Mycobacteriales</taxon>
        <taxon>Nocardiaceae</taxon>
        <taxon>Nocardia</taxon>
    </lineage>
</organism>
<dbReference type="Proteomes" id="UP000183810">
    <property type="component" value="Chromosome"/>
</dbReference>
<evidence type="ECO:0000313" key="6">
    <source>
        <dbReference type="EMBL" id="APE32691.1"/>
    </source>
</evidence>
<dbReference type="EMBL" id="CP018082">
    <property type="protein sequence ID" value="APE32691.1"/>
    <property type="molecule type" value="Genomic_DNA"/>
</dbReference>
<dbReference type="InterPro" id="IPR050109">
    <property type="entry name" value="HTH-type_TetR-like_transc_reg"/>
</dbReference>
<dbReference type="SUPFAM" id="SSF46689">
    <property type="entry name" value="Homeodomain-like"/>
    <property type="match status" value="1"/>
</dbReference>
<dbReference type="PROSITE" id="PS50977">
    <property type="entry name" value="HTH_TETR_2"/>
    <property type="match status" value="1"/>
</dbReference>
<name>A0A1J0VKX6_9NOCA</name>
<dbReference type="RefSeq" id="WP_071925711.1">
    <property type="nucleotide sequence ID" value="NZ_CP018082.1"/>
</dbReference>
<dbReference type="PANTHER" id="PTHR30055">
    <property type="entry name" value="HTH-TYPE TRANSCRIPTIONAL REGULATOR RUTR"/>
    <property type="match status" value="1"/>
</dbReference>